<evidence type="ECO:0000256" key="1">
    <source>
        <dbReference type="ARBA" id="ARBA00022801"/>
    </source>
</evidence>
<dbReference type="InterPro" id="IPR023365">
    <property type="entry name" value="Sortase_dom-sf"/>
</dbReference>
<dbReference type="CDD" id="cd00004">
    <property type="entry name" value="Sortase"/>
    <property type="match status" value="1"/>
</dbReference>
<dbReference type="InterPro" id="IPR005754">
    <property type="entry name" value="Sortase"/>
</dbReference>
<feature type="transmembrane region" description="Helical" evidence="3">
    <location>
        <begin position="14"/>
        <end position="35"/>
    </location>
</feature>
<proteinExistence type="predicted"/>
<dbReference type="AlphaFoldDB" id="A7NIZ5"/>
<dbReference type="OrthoDB" id="157320at2"/>
<keyword evidence="5" id="KW-1185">Reference proteome</keyword>
<evidence type="ECO:0000313" key="4">
    <source>
        <dbReference type="EMBL" id="ABU57453.1"/>
    </source>
</evidence>
<evidence type="ECO:0000256" key="3">
    <source>
        <dbReference type="SAM" id="Phobius"/>
    </source>
</evidence>
<organism evidence="4 5">
    <name type="scientific">Roseiflexus castenholzii (strain DSM 13941 / HLO8)</name>
    <dbReference type="NCBI Taxonomy" id="383372"/>
    <lineage>
        <taxon>Bacteria</taxon>
        <taxon>Bacillati</taxon>
        <taxon>Chloroflexota</taxon>
        <taxon>Chloroflexia</taxon>
        <taxon>Chloroflexales</taxon>
        <taxon>Roseiflexineae</taxon>
        <taxon>Roseiflexaceae</taxon>
        <taxon>Roseiflexus</taxon>
    </lineage>
</organism>
<keyword evidence="3" id="KW-0812">Transmembrane</keyword>
<dbReference type="HOGENOM" id="CLU_1179491_0_0_0"/>
<dbReference type="eggNOG" id="COG3764">
    <property type="taxonomic scope" value="Bacteria"/>
</dbReference>
<sequence>MSGIPVFHYRYRPFLTVIAAIALILLGIGAVYLVWMNMLRDQERLNPSTERVLVTTDGQRIPLDRSSPTVAATAGAGSGATTSPQITPEASATPMPATDPLPPERLIIPRINVNWPVTLADIDHLPKFRGVGWIFGTGFPGMQGNMVLTGHMGGPYATFERLHEVQPGDEILVQTESDMHRYRVQTVYETTPDDVRAMAPDDRMIATLITCSGDWIPEQQTNARRLIVVAVYEGR</sequence>
<dbReference type="Pfam" id="PF04203">
    <property type="entry name" value="Sortase"/>
    <property type="match status" value="1"/>
</dbReference>
<dbReference type="Proteomes" id="UP000000263">
    <property type="component" value="Chromosome"/>
</dbReference>
<dbReference type="EMBL" id="CP000804">
    <property type="protein sequence ID" value="ABU57453.1"/>
    <property type="molecule type" value="Genomic_DNA"/>
</dbReference>
<dbReference type="STRING" id="383372.Rcas_1357"/>
<dbReference type="SUPFAM" id="SSF63817">
    <property type="entry name" value="Sortase"/>
    <property type="match status" value="1"/>
</dbReference>
<dbReference type="RefSeq" id="WP_012119882.1">
    <property type="nucleotide sequence ID" value="NC_009767.1"/>
</dbReference>
<accession>A7NIZ5</accession>
<dbReference type="KEGG" id="rca:Rcas_1357"/>
<gene>
    <name evidence="4" type="ordered locus">Rcas_1357</name>
</gene>
<feature type="compositionally biased region" description="Low complexity" evidence="2">
    <location>
        <begin position="66"/>
        <end position="84"/>
    </location>
</feature>
<dbReference type="Gene3D" id="2.40.260.10">
    <property type="entry name" value="Sortase"/>
    <property type="match status" value="1"/>
</dbReference>
<keyword evidence="3" id="KW-0472">Membrane</keyword>
<keyword evidence="3" id="KW-1133">Transmembrane helix</keyword>
<name>A7NIZ5_ROSCS</name>
<dbReference type="GO" id="GO:0016787">
    <property type="term" value="F:hydrolase activity"/>
    <property type="evidence" value="ECO:0007669"/>
    <property type="project" value="UniProtKB-KW"/>
</dbReference>
<keyword evidence="1" id="KW-0378">Hydrolase</keyword>
<dbReference type="NCBIfam" id="TIGR01076">
    <property type="entry name" value="sortase_fam"/>
    <property type="match status" value="1"/>
</dbReference>
<reference evidence="4 5" key="1">
    <citation type="submission" date="2007-08" db="EMBL/GenBank/DDBJ databases">
        <title>Complete sequence of Roseiflexus castenholzii DSM 13941.</title>
        <authorList>
            <consortium name="US DOE Joint Genome Institute"/>
            <person name="Copeland A."/>
            <person name="Lucas S."/>
            <person name="Lapidus A."/>
            <person name="Barry K."/>
            <person name="Glavina del Rio T."/>
            <person name="Dalin E."/>
            <person name="Tice H."/>
            <person name="Pitluck S."/>
            <person name="Thompson L.S."/>
            <person name="Brettin T."/>
            <person name="Bruce D."/>
            <person name="Detter J.C."/>
            <person name="Han C."/>
            <person name="Tapia R."/>
            <person name="Schmutz J."/>
            <person name="Larimer F."/>
            <person name="Land M."/>
            <person name="Hauser L."/>
            <person name="Kyrpides N."/>
            <person name="Mikhailova N."/>
            <person name="Bryant D.A."/>
            <person name="Hanada S."/>
            <person name="Tsukatani Y."/>
            <person name="Richardson P."/>
        </authorList>
    </citation>
    <scope>NUCLEOTIDE SEQUENCE [LARGE SCALE GENOMIC DNA]</scope>
    <source>
        <strain evidence="5">DSM 13941 / HLO8</strain>
    </source>
</reference>
<evidence type="ECO:0000256" key="2">
    <source>
        <dbReference type="SAM" id="MobiDB-lite"/>
    </source>
</evidence>
<evidence type="ECO:0000313" key="5">
    <source>
        <dbReference type="Proteomes" id="UP000000263"/>
    </source>
</evidence>
<protein>
    <submittedName>
        <fullName evidence="4">Sortase family protein</fullName>
    </submittedName>
</protein>
<feature type="region of interest" description="Disordered" evidence="2">
    <location>
        <begin position="56"/>
        <end position="101"/>
    </location>
</feature>